<keyword evidence="3 5" id="KW-1133">Transmembrane helix</keyword>
<dbReference type="SUPFAM" id="SSF103481">
    <property type="entry name" value="Multidrug resistance efflux transporter EmrE"/>
    <property type="match status" value="2"/>
</dbReference>
<proteinExistence type="predicted"/>
<dbReference type="AlphaFoldDB" id="A0A244CLA8"/>
<accession>A0A244CLA8</accession>
<feature type="domain" description="EamA" evidence="6">
    <location>
        <begin position="19"/>
        <end position="150"/>
    </location>
</feature>
<evidence type="ECO:0000259" key="6">
    <source>
        <dbReference type="Pfam" id="PF00892"/>
    </source>
</evidence>
<keyword evidence="2 5" id="KW-0812">Transmembrane</keyword>
<evidence type="ECO:0000256" key="2">
    <source>
        <dbReference type="ARBA" id="ARBA00022692"/>
    </source>
</evidence>
<evidence type="ECO:0000256" key="4">
    <source>
        <dbReference type="ARBA" id="ARBA00023136"/>
    </source>
</evidence>
<sequence length="302" mass="32454">MDQYLNLSSDSNSRYRLFLYTSLAMIAFAANSLLCRMALKETDINASSFTAIRLLSGALVLIFLTSFSVKNQRYLYLLKAGNIWSALALFVYAAGFSFAYKGLSTGMGALILFAIVQLVMITVAVVMKEKFRPVQWCGLVLSLAGLMVLLVPGLDAPPLKESILMVIAAVAWAAYTLIGKDAKNPTQSTAANFVYTLPLVLILVILSVDSWQIDLRGAFYASLSGGMTSALGYAIWYAVLPNLQRSTAAVIQLSVPLLAALFGVVFLDEALTVRLLVAGSGIIVGIALVVGLKQPAHKTTHS</sequence>
<feature type="transmembrane region" description="Helical" evidence="5">
    <location>
        <begin position="159"/>
        <end position="178"/>
    </location>
</feature>
<gene>
    <name evidence="7" type="ORF">B1199_17195</name>
</gene>
<dbReference type="Pfam" id="PF00892">
    <property type="entry name" value="EamA"/>
    <property type="match status" value="2"/>
</dbReference>
<keyword evidence="8" id="KW-1185">Reference proteome</keyword>
<dbReference type="PANTHER" id="PTHR32322:SF9">
    <property type="entry name" value="AMINO-ACID METABOLITE EFFLUX PUMP-RELATED"/>
    <property type="match status" value="1"/>
</dbReference>
<feature type="transmembrane region" description="Helical" evidence="5">
    <location>
        <begin position="190"/>
        <end position="213"/>
    </location>
</feature>
<feature type="transmembrane region" description="Helical" evidence="5">
    <location>
        <begin position="134"/>
        <end position="153"/>
    </location>
</feature>
<feature type="transmembrane region" description="Helical" evidence="5">
    <location>
        <begin position="51"/>
        <end position="69"/>
    </location>
</feature>
<dbReference type="PANTHER" id="PTHR32322">
    <property type="entry name" value="INNER MEMBRANE TRANSPORTER"/>
    <property type="match status" value="1"/>
</dbReference>
<evidence type="ECO:0000256" key="1">
    <source>
        <dbReference type="ARBA" id="ARBA00004141"/>
    </source>
</evidence>
<feature type="domain" description="EamA" evidence="6">
    <location>
        <begin position="162"/>
        <end position="290"/>
    </location>
</feature>
<evidence type="ECO:0000256" key="5">
    <source>
        <dbReference type="SAM" id="Phobius"/>
    </source>
</evidence>
<dbReference type="Proteomes" id="UP000194841">
    <property type="component" value="Unassembled WGS sequence"/>
</dbReference>
<keyword evidence="4 5" id="KW-0472">Membrane</keyword>
<protein>
    <recommendedName>
        <fullName evidence="6">EamA domain-containing protein</fullName>
    </recommendedName>
</protein>
<evidence type="ECO:0000313" key="8">
    <source>
        <dbReference type="Proteomes" id="UP000194841"/>
    </source>
</evidence>
<dbReference type="InterPro" id="IPR050638">
    <property type="entry name" value="AA-Vitamin_Transporters"/>
</dbReference>
<dbReference type="InterPro" id="IPR037185">
    <property type="entry name" value="EmrE-like"/>
</dbReference>
<comment type="caution">
    <text evidence="7">The sequence shown here is derived from an EMBL/GenBank/DDBJ whole genome shotgun (WGS) entry which is preliminary data.</text>
</comment>
<dbReference type="InterPro" id="IPR000620">
    <property type="entry name" value="EamA_dom"/>
</dbReference>
<feature type="transmembrane region" description="Helical" evidence="5">
    <location>
        <begin position="247"/>
        <end position="267"/>
    </location>
</feature>
<organism evidence="7 8">
    <name type="scientific">Pseudoalteromonas ulvae</name>
    <dbReference type="NCBI Taxonomy" id="107327"/>
    <lineage>
        <taxon>Bacteria</taxon>
        <taxon>Pseudomonadati</taxon>
        <taxon>Pseudomonadota</taxon>
        <taxon>Gammaproteobacteria</taxon>
        <taxon>Alteromonadales</taxon>
        <taxon>Pseudoalteromonadaceae</taxon>
        <taxon>Pseudoalteromonas</taxon>
    </lineage>
</organism>
<dbReference type="EMBL" id="MWPV01000006">
    <property type="protein sequence ID" value="OUL56407.1"/>
    <property type="molecule type" value="Genomic_DNA"/>
</dbReference>
<evidence type="ECO:0000256" key="3">
    <source>
        <dbReference type="ARBA" id="ARBA00022989"/>
    </source>
</evidence>
<comment type="subcellular location">
    <subcellularLocation>
        <location evidence="1">Membrane</location>
        <topology evidence="1">Multi-pass membrane protein</topology>
    </subcellularLocation>
</comment>
<feature type="transmembrane region" description="Helical" evidence="5">
    <location>
        <begin position="273"/>
        <end position="292"/>
    </location>
</feature>
<dbReference type="OrthoDB" id="321830at2"/>
<name>A0A244CLA8_PSEDV</name>
<reference evidence="7 8" key="1">
    <citation type="submission" date="2017-02" db="EMBL/GenBank/DDBJ databases">
        <title>Pseudoalteromonas ulvae TC14 Genome.</title>
        <authorList>
            <person name="Molmeret M."/>
        </authorList>
    </citation>
    <scope>NUCLEOTIDE SEQUENCE [LARGE SCALE GENOMIC DNA]</scope>
    <source>
        <strain evidence="7">TC14</strain>
    </source>
</reference>
<feature type="transmembrane region" description="Helical" evidence="5">
    <location>
        <begin position="17"/>
        <end position="39"/>
    </location>
</feature>
<feature type="transmembrane region" description="Helical" evidence="5">
    <location>
        <begin position="219"/>
        <end position="240"/>
    </location>
</feature>
<dbReference type="GO" id="GO:0016020">
    <property type="term" value="C:membrane"/>
    <property type="evidence" value="ECO:0007669"/>
    <property type="project" value="UniProtKB-SubCell"/>
</dbReference>
<evidence type="ECO:0000313" key="7">
    <source>
        <dbReference type="EMBL" id="OUL56407.1"/>
    </source>
</evidence>
<feature type="transmembrane region" description="Helical" evidence="5">
    <location>
        <begin position="106"/>
        <end position="127"/>
    </location>
</feature>
<feature type="transmembrane region" description="Helical" evidence="5">
    <location>
        <begin position="81"/>
        <end position="100"/>
    </location>
</feature>
<dbReference type="RefSeq" id="WP_086745381.1">
    <property type="nucleotide sequence ID" value="NZ_MWPV01000006.1"/>
</dbReference>